<dbReference type="Proteomes" id="UP001174839">
    <property type="component" value="Unassembled WGS sequence"/>
</dbReference>
<sequence>MAYSYNYKHASDFKTEHRNTEDEMASTTSPVLSRTKLEIIAGSVLMGVLLLGSWSLDNLFMTELLAVTFVWGIISLIRLKSQPDNTSYEKR</sequence>
<evidence type="ECO:0000313" key="2">
    <source>
        <dbReference type="EMBL" id="MDM9630704.1"/>
    </source>
</evidence>
<keyword evidence="1" id="KW-0812">Transmembrane</keyword>
<comment type="caution">
    <text evidence="2">The sequence shown here is derived from an EMBL/GenBank/DDBJ whole genome shotgun (WGS) entry which is preliminary data.</text>
</comment>
<name>A0ABT7WCS0_9FLAO</name>
<dbReference type="EMBL" id="JAUDUY010000002">
    <property type="protein sequence ID" value="MDM9630704.1"/>
    <property type="molecule type" value="Genomic_DNA"/>
</dbReference>
<protein>
    <submittedName>
        <fullName evidence="2">Uncharacterized protein</fullName>
    </submittedName>
</protein>
<keyword evidence="3" id="KW-1185">Reference proteome</keyword>
<gene>
    <name evidence="2" type="ORF">QU605_04435</name>
</gene>
<keyword evidence="1" id="KW-0472">Membrane</keyword>
<keyword evidence="1" id="KW-1133">Transmembrane helix</keyword>
<evidence type="ECO:0000313" key="3">
    <source>
        <dbReference type="Proteomes" id="UP001174839"/>
    </source>
</evidence>
<feature type="transmembrane region" description="Helical" evidence="1">
    <location>
        <begin position="60"/>
        <end position="79"/>
    </location>
</feature>
<dbReference type="RefSeq" id="WP_289724073.1">
    <property type="nucleotide sequence ID" value="NZ_JAUDUY010000002.1"/>
</dbReference>
<accession>A0ABT7WCS0</accession>
<evidence type="ECO:0000256" key="1">
    <source>
        <dbReference type="SAM" id="Phobius"/>
    </source>
</evidence>
<proteinExistence type="predicted"/>
<feature type="transmembrane region" description="Helical" evidence="1">
    <location>
        <begin position="37"/>
        <end position="54"/>
    </location>
</feature>
<reference evidence="2" key="1">
    <citation type="submission" date="2023-06" db="EMBL/GenBank/DDBJ databases">
        <title>Robiginitalea aurantiacus sp. nov. and Algoriphagus sediminis sp. nov., isolated from coastal sediment.</title>
        <authorList>
            <person name="Zhou Z.Y."/>
            <person name="An J."/>
            <person name="Jia Y.W."/>
            <person name="Du Z.J."/>
        </authorList>
    </citation>
    <scope>NUCLEOTIDE SEQUENCE</scope>
    <source>
        <strain evidence="2">M39</strain>
    </source>
</reference>
<organism evidence="2 3">
    <name type="scientific">Robiginitalea aurantiaca</name>
    <dbReference type="NCBI Taxonomy" id="3056915"/>
    <lineage>
        <taxon>Bacteria</taxon>
        <taxon>Pseudomonadati</taxon>
        <taxon>Bacteroidota</taxon>
        <taxon>Flavobacteriia</taxon>
        <taxon>Flavobacteriales</taxon>
        <taxon>Flavobacteriaceae</taxon>
        <taxon>Robiginitalea</taxon>
    </lineage>
</organism>